<comment type="similarity">
    <text evidence="3 5">Belongs to the UDP-N-acetylglucosamine 2-epimerase family.</text>
</comment>
<proteinExistence type="inferred from homology"/>
<dbReference type="CDD" id="cd03786">
    <property type="entry name" value="GTB_UDP-GlcNAc_2-Epimerase"/>
    <property type="match status" value="1"/>
</dbReference>
<evidence type="ECO:0000256" key="2">
    <source>
        <dbReference type="ARBA" id="ARBA00036080"/>
    </source>
</evidence>
<dbReference type="EC" id="5.1.3.14" evidence="4"/>
<sequence>MRVLSIFGTRPEAIKMAPLVQLLARTPGVDSRVCITGQHREMLAQVMELFGIKADFDLDIMVKDQTLNGLCGRLFAQLDPVLAQVNPDYVLVHGDTSTAMVAALAAFHRRIPVAHVEAGLRTGDLSQPWPEEMNRRAIDLVSQWLFAPTATAQQLLLGEKAAGQVVVTGNTVIDALRFTVSRIDRDESLRRRLDSAFPFLDSGRRILLVTGHRRENFGDGFAHICAALAELSLRDDIDIVYPVHLNPNVRGPVLQALGGMGNIHLIAPLDYLHFIRLMQHAHVVLTDSGGVQEEAPSLGKPVLVMRDVTERPEAVAAGTVKLIGTGHARIVSEVSAFFDDPALWKRFARRNNPYGDGMASARIVASLMGQPCEAFTPVGADEYRPASGQPSLPA</sequence>
<accession>A0A2S0PDT3</accession>
<feature type="domain" description="UDP-N-acetylglucosamine 2-epimerase" evidence="6">
    <location>
        <begin position="23"/>
        <end position="367"/>
    </location>
</feature>
<name>A0A2S0PDT3_9NEIS</name>
<evidence type="ECO:0000313" key="8">
    <source>
        <dbReference type="Proteomes" id="UP000244173"/>
    </source>
</evidence>
<dbReference type="PANTHER" id="PTHR43174:SF2">
    <property type="entry name" value="UDP-N-ACETYLGLUCOSAMINE 2-EPIMERASE"/>
    <property type="match status" value="1"/>
</dbReference>
<dbReference type="NCBIfam" id="TIGR00236">
    <property type="entry name" value="wecB"/>
    <property type="match status" value="1"/>
</dbReference>
<dbReference type="GO" id="GO:0008761">
    <property type="term" value="F:UDP-N-acetylglucosamine 2-epimerase activity"/>
    <property type="evidence" value="ECO:0007669"/>
    <property type="project" value="UniProtKB-EC"/>
</dbReference>
<keyword evidence="8" id="KW-1185">Reference proteome</keyword>
<evidence type="ECO:0000256" key="1">
    <source>
        <dbReference type="ARBA" id="ARBA00023235"/>
    </source>
</evidence>
<evidence type="ECO:0000313" key="7">
    <source>
        <dbReference type="EMBL" id="AVY95539.1"/>
    </source>
</evidence>
<dbReference type="RefSeq" id="WP_107889999.1">
    <property type="nucleotide sequence ID" value="NZ_CP028519.1"/>
</dbReference>
<dbReference type="Gene3D" id="3.40.50.2000">
    <property type="entry name" value="Glycogen Phosphorylase B"/>
    <property type="match status" value="2"/>
</dbReference>
<dbReference type="SUPFAM" id="SSF53756">
    <property type="entry name" value="UDP-Glycosyltransferase/glycogen phosphorylase"/>
    <property type="match status" value="1"/>
</dbReference>
<keyword evidence="1 5" id="KW-0413">Isomerase</keyword>
<evidence type="ECO:0000256" key="4">
    <source>
        <dbReference type="ARBA" id="ARBA00038858"/>
    </source>
</evidence>
<comment type="catalytic activity">
    <reaction evidence="2">
        <text>UDP-N-acetyl-alpha-D-glucosamine = UDP-N-acetyl-alpha-D-mannosamine</text>
        <dbReference type="Rhea" id="RHEA:17213"/>
        <dbReference type="ChEBI" id="CHEBI:57705"/>
        <dbReference type="ChEBI" id="CHEBI:68623"/>
        <dbReference type="EC" id="5.1.3.14"/>
    </reaction>
</comment>
<protein>
    <recommendedName>
        <fullName evidence="4">UDP-N-acetylglucosamine 2-epimerase (non-hydrolyzing)</fullName>
        <ecNumber evidence="4">5.1.3.14</ecNumber>
    </recommendedName>
</protein>
<dbReference type="OrthoDB" id="9803238at2"/>
<dbReference type="PANTHER" id="PTHR43174">
    <property type="entry name" value="UDP-N-ACETYLGLUCOSAMINE 2-EPIMERASE"/>
    <property type="match status" value="1"/>
</dbReference>
<dbReference type="Proteomes" id="UP000244173">
    <property type="component" value="Chromosome"/>
</dbReference>
<reference evidence="7 8" key="1">
    <citation type="submission" date="2018-04" db="EMBL/GenBank/DDBJ databases">
        <title>Denitrifier Microvirgula.</title>
        <authorList>
            <person name="Anderson E."/>
            <person name="Jang J."/>
            <person name="Ishii S."/>
        </authorList>
    </citation>
    <scope>NUCLEOTIDE SEQUENCE [LARGE SCALE GENOMIC DNA]</scope>
    <source>
        <strain evidence="7 8">BE2.4</strain>
    </source>
</reference>
<evidence type="ECO:0000259" key="6">
    <source>
        <dbReference type="Pfam" id="PF02350"/>
    </source>
</evidence>
<organism evidence="7 8">
    <name type="scientific">Microvirgula aerodenitrificans</name>
    <dbReference type="NCBI Taxonomy" id="57480"/>
    <lineage>
        <taxon>Bacteria</taxon>
        <taxon>Pseudomonadati</taxon>
        <taxon>Pseudomonadota</taxon>
        <taxon>Betaproteobacteria</taxon>
        <taxon>Neisseriales</taxon>
        <taxon>Aquaspirillaceae</taxon>
        <taxon>Microvirgula</taxon>
    </lineage>
</organism>
<dbReference type="InterPro" id="IPR029767">
    <property type="entry name" value="WecB-like"/>
</dbReference>
<gene>
    <name evidence="7" type="ORF">DAI18_16910</name>
</gene>
<dbReference type="InterPro" id="IPR003331">
    <property type="entry name" value="UDP_GlcNAc_Epimerase_2_dom"/>
</dbReference>
<dbReference type="EMBL" id="CP028519">
    <property type="protein sequence ID" value="AVY95539.1"/>
    <property type="molecule type" value="Genomic_DNA"/>
</dbReference>
<evidence type="ECO:0000256" key="3">
    <source>
        <dbReference type="ARBA" id="ARBA00038209"/>
    </source>
</evidence>
<evidence type="ECO:0000256" key="5">
    <source>
        <dbReference type="RuleBase" id="RU003513"/>
    </source>
</evidence>
<dbReference type="KEGG" id="maer:DAI18_16910"/>
<dbReference type="AlphaFoldDB" id="A0A2S0PDT3"/>
<dbReference type="Pfam" id="PF02350">
    <property type="entry name" value="Epimerase_2"/>
    <property type="match status" value="1"/>
</dbReference>